<dbReference type="EMBL" id="GL870876">
    <property type="protein sequence ID" value="EIJ89805.1"/>
    <property type="molecule type" value="Genomic_DNA"/>
</dbReference>
<dbReference type="VEuPathDB" id="MicrosporidiaDB:NEQG_00575"/>
<dbReference type="InParanoid" id="I3EKQ8"/>
<protein>
    <submittedName>
        <fullName evidence="1">Uncharacterized protein</fullName>
    </submittedName>
</protein>
<proteinExistence type="predicted"/>
<reference evidence="1" key="1">
    <citation type="submission" date="2011-01" db="EMBL/GenBank/DDBJ databases">
        <title>The Genome Sequence of Nematocida parisii strain ERTm3.</title>
        <authorList>
            <consortium name="The Broad Institute Genome Sequencing Platform"/>
            <consortium name="The Broad Institute Genome Sequencing Center for Infectious Disease"/>
            <person name="Cuomo C."/>
            <person name="Troemel E."/>
            <person name="Young S.K."/>
            <person name="Zeng Q."/>
            <person name="Gargeya S."/>
            <person name="Fitzgerald M."/>
            <person name="Haas B."/>
            <person name="Abouelleil A."/>
            <person name="Alvarado L."/>
            <person name="Arachchi H.M."/>
            <person name="Berlin A."/>
            <person name="Chapman S.B."/>
            <person name="Gearin G."/>
            <person name="Goldberg J."/>
            <person name="Griggs A."/>
            <person name="Gujja S."/>
            <person name="Hansen M."/>
            <person name="Heiman D."/>
            <person name="Howarth C."/>
            <person name="Larimer J."/>
            <person name="Lui A."/>
            <person name="MacDonald P.J.P."/>
            <person name="McCowen C."/>
            <person name="Montmayeur A."/>
            <person name="Murphy C."/>
            <person name="Neiman D."/>
            <person name="Pearson M."/>
            <person name="Priest M."/>
            <person name="Roberts A."/>
            <person name="Saif S."/>
            <person name="Shea T."/>
            <person name="Sisk P."/>
            <person name="Stolte C."/>
            <person name="Sykes S."/>
            <person name="Wortman J."/>
            <person name="Nusbaum C."/>
            <person name="Birren B."/>
        </authorList>
    </citation>
    <scope>NUCLEOTIDE SEQUENCE</scope>
    <source>
        <strain evidence="1">ERTm3</strain>
    </source>
</reference>
<gene>
    <name evidence="1" type="ORF">NEQG_00575</name>
</gene>
<accession>I3EKQ8</accession>
<keyword evidence="2" id="KW-1185">Reference proteome</keyword>
<dbReference type="HOGENOM" id="CLU_009683_2_0_1"/>
<dbReference type="Proteomes" id="UP000002872">
    <property type="component" value="Unassembled WGS sequence"/>
</dbReference>
<evidence type="ECO:0000313" key="2">
    <source>
        <dbReference type="Proteomes" id="UP000002872"/>
    </source>
</evidence>
<name>I3EKQ8_NEMP3</name>
<dbReference type="AlphaFoldDB" id="I3EKQ8"/>
<evidence type="ECO:0000313" key="1">
    <source>
        <dbReference type="EMBL" id="EIJ89805.1"/>
    </source>
</evidence>
<organism evidence="1 2">
    <name type="scientific">Nematocida parisii (strain ERTm3)</name>
    <name type="common">Nematode killer fungus</name>
    <dbReference type="NCBI Taxonomy" id="935791"/>
    <lineage>
        <taxon>Eukaryota</taxon>
        <taxon>Fungi</taxon>
        <taxon>Fungi incertae sedis</taxon>
        <taxon>Microsporidia</taxon>
        <taxon>Nematocida</taxon>
    </lineage>
</organism>
<sequence length="331" mass="38737">MEKRCTTIRSNKYVLSTILTKKYIMALLLLIQTAYSHVGMSDAKEIDKMMLGSKNNIAINSNGDLSSIKGYILHKCGYMQNLRYYLSYIIEIEPDYIETNTTTLNRCTRYLLNYIYNCPERCTYLREFNQQLINMFPSEKGRLSIESESYDSFTRFLRECKNKLDGLYVLASLFLLSEGVKMPIEIVNGHDKKNSLILKKNGEFGFRINLPMNIMSTSGNLVYQQKTEDIVNFFKNSEEGDSLKVPCNFLFHYSYYELSKGNFLFGPRFLIQSYFFEYIDTVDMYKDFVGIVYELINEQMPINMHYPSTKAEKKVINAFYWIFIEKEILGA</sequence>